<dbReference type="InterPro" id="IPR036069">
    <property type="entry name" value="DUF34/NIF3_sf"/>
</dbReference>
<sequence length="371" mass="40809">MTTGQDLIDQIETFAPLGLREPKDPTGLQLGDPNQTIKKVLVTLDVRPEVVAEAIDKQVDFIFAHHPVMFRPAHNLDTRNPQNKMYADLLAHHITVYAAHTNLDKAQGGMNDWLAAALHLENIQNIPSNEADTLYKFVVFTPIANADLMRSALADAGAGEIGNYSHASYTLAGQGRFLPESGANPTIGAQGKLETTQESRIEVLVAETKLQAVVQAMRQTHPYEEPAYDIIPLKNSASTIGLGRVGDLAHPRSILEFAEQIKQDFKLSGLRIISHNRQQKIQRVAVIGGDGGKFYPYVLTTGADIFVTGDIYYHVAHDMLANGLAAIDPGHHIESIVKPQMTAKIQTWGQQFGWDLTVIPSELSTDPFYFI</sequence>
<evidence type="ECO:0000313" key="8">
    <source>
        <dbReference type="Proteomes" id="UP000051236"/>
    </source>
</evidence>
<evidence type="ECO:0000256" key="5">
    <source>
        <dbReference type="PIRNR" id="PIRNR037489"/>
    </source>
</evidence>
<reference evidence="7 8" key="1">
    <citation type="journal article" date="2015" name="Genome Announc.">
        <title>Expanding the biotechnology potential of lactobacilli through comparative genomics of 213 strains and associated genera.</title>
        <authorList>
            <person name="Sun Z."/>
            <person name="Harris H.M."/>
            <person name="McCann A."/>
            <person name="Guo C."/>
            <person name="Argimon S."/>
            <person name="Zhang W."/>
            <person name="Yang X."/>
            <person name="Jeffery I.B."/>
            <person name="Cooney J.C."/>
            <person name="Kagawa T.F."/>
            <person name="Liu W."/>
            <person name="Song Y."/>
            <person name="Salvetti E."/>
            <person name="Wrobel A."/>
            <person name="Rasinkangas P."/>
            <person name="Parkhill J."/>
            <person name="Rea M.C."/>
            <person name="O'Sullivan O."/>
            <person name="Ritari J."/>
            <person name="Douillard F.P."/>
            <person name="Paul Ross R."/>
            <person name="Yang R."/>
            <person name="Briner A.E."/>
            <person name="Felis G.E."/>
            <person name="de Vos W.M."/>
            <person name="Barrangou R."/>
            <person name="Klaenhammer T.R."/>
            <person name="Caufield P.W."/>
            <person name="Cui Y."/>
            <person name="Zhang H."/>
            <person name="O'Toole P.W."/>
        </authorList>
    </citation>
    <scope>NUCLEOTIDE SEQUENCE [LARGE SCALE GENOMIC DNA]</scope>
    <source>
        <strain evidence="7 8">DSM 18527</strain>
    </source>
</reference>
<dbReference type="EMBL" id="AZGA01000052">
    <property type="protein sequence ID" value="KRM33446.1"/>
    <property type="molecule type" value="Genomic_DNA"/>
</dbReference>
<keyword evidence="8" id="KW-1185">Reference proteome</keyword>
<dbReference type="PATRIC" id="fig|1423734.3.peg.2884"/>
<feature type="binding site" evidence="6">
    <location>
        <position position="331"/>
    </location>
    <ligand>
        <name>a divalent metal cation</name>
        <dbReference type="ChEBI" id="CHEBI:60240"/>
        <label>1</label>
    </ligand>
</feature>
<dbReference type="GO" id="GO:0005737">
    <property type="term" value="C:cytoplasm"/>
    <property type="evidence" value="ECO:0007669"/>
    <property type="project" value="TreeGrafter"/>
</dbReference>
<dbReference type="eggNOG" id="COG0327">
    <property type="taxonomic scope" value="Bacteria"/>
</dbReference>
<gene>
    <name evidence="7" type="ORF">FC83_GL002837</name>
</gene>
<feature type="binding site" evidence="6">
    <location>
        <position position="66"/>
    </location>
    <ligand>
        <name>a divalent metal cation</name>
        <dbReference type="ChEBI" id="CHEBI:60240"/>
        <label>1</label>
    </ligand>
</feature>
<dbReference type="PANTHER" id="PTHR13799">
    <property type="entry name" value="NGG1 INTERACTING FACTOR 3"/>
    <property type="match status" value="1"/>
</dbReference>
<evidence type="ECO:0000256" key="4">
    <source>
        <dbReference type="ARBA" id="ARBA00022723"/>
    </source>
</evidence>
<organism evidence="7 8">
    <name type="scientific">Agrilactobacillus composti DSM 18527 = JCM 14202</name>
    <dbReference type="NCBI Taxonomy" id="1423734"/>
    <lineage>
        <taxon>Bacteria</taxon>
        <taxon>Bacillati</taxon>
        <taxon>Bacillota</taxon>
        <taxon>Bacilli</taxon>
        <taxon>Lactobacillales</taxon>
        <taxon>Lactobacillaceae</taxon>
        <taxon>Agrilactobacillus</taxon>
    </lineage>
</organism>
<dbReference type="Proteomes" id="UP000051236">
    <property type="component" value="Unassembled WGS sequence"/>
</dbReference>
<dbReference type="Gene3D" id="3.30.70.120">
    <property type="match status" value="1"/>
</dbReference>
<evidence type="ECO:0000313" key="7">
    <source>
        <dbReference type="EMBL" id="KRM33446.1"/>
    </source>
</evidence>
<comment type="caution">
    <text evidence="7">The sequence shown here is derived from an EMBL/GenBank/DDBJ whole genome shotgun (WGS) entry which is preliminary data.</text>
</comment>
<dbReference type="FunFam" id="3.30.70.120:FF:000006">
    <property type="entry name" value="GTP cyclohydrolase 1 type 2 homolog"/>
    <property type="match status" value="1"/>
</dbReference>
<dbReference type="PANTHER" id="PTHR13799:SF14">
    <property type="entry name" value="GTP CYCLOHYDROLASE 1 TYPE 2 HOMOLOG"/>
    <property type="match status" value="1"/>
</dbReference>
<dbReference type="RefSeq" id="WP_035454204.1">
    <property type="nucleotide sequence ID" value="NZ_AZGA01000052.1"/>
</dbReference>
<dbReference type="InterPro" id="IPR002678">
    <property type="entry name" value="DUF34/NIF3"/>
</dbReference>
<feature type="binding site" evidence="6">
    <location>
        <position position="65"/>
    </location>
    <ligand>
        <name>a divalent metal cation</name>
        <dbReference type="ChEBI" id="CHEBI:60240"/>
        <label>1</label>
    </ligand>
</feature>
<dbReference type="OrthoDB" id="9792792at2"/>
<evidence type="ECO:0000256" key="3">
    <source>
        <dbReference type="ARBA" id="ARBA00022112"/>
    </source>
</evidence>
<dbReference type="PIRSF" id="PIRSF037489">
    <property type="entry name" value="UCP037489_NIF3_YqfO"/>
    <property type="match status" value="1"/>
</dbReference>
<dbReference type="GO" id="GO:0046872">
    <property type="term" value="F:metal ion binding"/>
    <property type="evidence" value="ECO:0007669"/>
    <property type="project" value="UniProtKB-UniRule"/>
</dbReference>
<dbReference type="Pfam" id="PF01784">
    <property type="entry name" value="DUF34_NIF3"/>
    <property type="match status" value="1"/>
</dbReference>
<comment type="similarity">
    <text evidence="1 5">Belongs to the GTP cyclohydrolase I type 2/NIF3 family.</text>
</comment>
<protein>
    <recommendedName>
        <fullName evidence="3 5">GTP cyclohydrolase 1 type 2 homolog</fullName>
    </recommendedName>
</protein>
<dbReference type="STRING" id="1423734.FC83_GL002837"/>
<dbReference type="AlphaFoldDB" id="X0PG21"/>
<comment type="subunit">
    <text evidence="2">Homohexamer.</text>
</comment>
<evidence type="ECO:0000256" key="2">
    <source>
        <dbReference type="ARBA" id="ARBA00011643"/>
    </source>
</evidence>
<dbReference type="FunFam" id="3.40.1390.30:FF:000001">
    <property type="entry name" value="GTP cyclohydrolase 1 type 2"/>
    <property type="match status" value="1"/>
</dbReference>
<evidence type="ECO:0000256" key="6">
    <source>
        <dbReference type="PIRSR" id="PIRSR602678-1"/>
    </source>
</evidence>
<dbReference type="Gene3D" id="3.40.1390.30">
    <property type="entry name" value="NIF3 (NGG1p interacting factor 3)-like"/>
    <property type="match status" value="1"/>
</dbReference>
<dbReference type="InterPro" id="IPR017221">
    <property type="entry name" value="DUF34/NIF3_bac"/>
</dbReference>
<dbReference type="SUPFAM" id="SSF102705">
    <property type="entry name" value="NIF3 (NGG1p interacting factor 3)-like"/>
    <property type="match status" value="1"/>
</dbReference>
<feature type="binding site" evidence="6">
    <location>
        <position position="334"/>
    </location>
    <ligand>
        <name>a divalent metal cation</name>
        <dbReference type="ChEBI" id="CHEBI:60240"/>
        <label>1</label>
    </ligand>
</feature>
<keyword evidence="4 5" id="KW-0479">Metal-binding</keyword>
<evidence type="ECO:0000256" key="1">
    <source>
        <dbReference type="ARBA" id="ARBA00006964"/>
    </source>
</evidence>
<accession>X0PG21</accession>
<feature type="binding site" evidence="6">
    <location>
        <position position="104"/>
    </location>
    <ligand>
        <name>a divalent metal cation</name>
        <dbReference type="ChEBI" id="CHEBI:60240"/>
        <label>1</label>
    </ligand>
</feature>
<proteinExistence type="inferred from homology"/>
<dbReference type="NCBIfam" id="TIGR00486">
    <property type="entry name" value="YbgI_SA1388"/>
    <property type="match status" value="1"/>
</dbReference>
<dbReference type="InterPro" id="IPR015867">
    <property type="entry name" value="N-reg_PII/ATP_PRibTrfase_C"/>
</dbReference>
<name>X0PG21_9LACO</name>